<keyword evidence="1" id="KW-0732">Signal</keyword>
<reference evidence="3" key="1">
    <citation type="submission" date="2022-03" db="EMBL/GenBank/DDBJ databases">
        <title>Gramella crocea sp. nov., isolated from activated sludge of a seafood processing plant.</title>
        <authorList>
            <person name="Zhang X."/>
        </authorList>
    </citation>
    <scope>NUCLEOTIDE SEQUENCE</scope>
    <source>
        <strain evidence="3">YJ019</strain>
    </source>
</reference>
<dbReference type="AlphaFoldDB" id="A0A9X2A8T0"/>
<evidence type="ECO:0000313" key="4">
    <source>
        <dbReference type="Proteomes" id="UP001139226"/>
    </source>
</evidence>
<keyword evidence="4" id="KW-1185">Reference proteome</keyword>
<proteinExistence type="predicted"/>
<sequence length="141" mass="16436">MKPFIIFAFLLISPIAMLSQSLSEYKWQNRLLVIFTESENSSELQKQVQIFDKKKNELEDRKLKVIHSVPGKYQVIFPEKSTWKNSNLYEKMEISEAGFEIILIGLDGTVKLRQPELLKTKKLFSLIDSMPMRQAEIRNGN</sequence>
<gene>
    <name evidence="3" type="ORF">ML462_05665</name>
</gene>
<protein>
    <submittedName>
        <fullName evidence="3">DUF4174 domain-containing protein</fullName>
    </submittedName>
</protein>
<feature type="domain" description="DUF4174" evidence="2">
    <location>
        <begin position="22"/>
        <end position="136"/>
    </location>
</feature>
<dbReference type="RefSeq" id="WP_240712779.1">
    <property type="nucleotide sequence ID" value="NZ_JAKVTV010000001.1"/>
</dbReference>
<organism evidence="3 4">
    <name type="scientific">Christiangramia lutea</name>
    <dbReference type="NCBI Taxonomy" id="1607951"/>
    <lineage>
        <taxon>Bacteria</taxon>
        <taxon>Pseudomonadati</taxon>
        <taxon>Bacteroidota</taxon>
        <taxon>Flavobacteriia</taxon>
        <taxon>Flavobacteriales</taxon>
        <taxon>Flavobacteriaceae</taxon>
        <taxon>Christiangramia</taxon>
    </lineage>
</organism>
<evidence type="ECO:0000313" key="3">
    <source>
        <dbReference type="EMBL" id="MCH4822655.1"/>
    </source>
</evidence>
<comment type="caution">
    <text evidence="3">The sequence shown here is derived from an EMBL/GenBank/DDBJ whole genome shotgun (WGS) entry which is preliminary data.</text>
</comment>
<dbReference type="EMBL" id="JAKVTV010000001">
    <property type="protein sequence ID" value="MCH4822655.1"/>
    <property type="molecule type" value="Genomic_DNA"/>
</dbReference>
<dbReference type="InterPro" id="IPR025232">
    <property type="entry name" value="DUF4174"/>
</dbReference>
<name>A0A9X2A8T0_9FLAO</name>
<dbReference type="Pfam" id="PF13778">
    <property type="entry name" value="DUF4174"/>
    <property type="match status" value="1"/>
</dbReference>
<dbReference type="Proteomes" id="UP001139226">
    <property type="component" value="Unassembled WGS sequence"/>
</dbReference>
<evidence type="ECO:0000259" key="2">
    <source>
        <dbReference type="Pfam" id="PF13778"/>
    </source>
</evidence>
<accession>A0A9X2A8T0</accession>
<evidence type="ECO:0000256" key="1">
    <source>
        <dbReference type="ARBA" id="ARBA00022729"/>
    </source>
</evidence>